<evidence type="ECO:0008006" key="4">
    <source>
        <dbReference type="Google" id="ProtNLM"/>
    </source>
</evidence>
<keyword evidence="1" id="KW-0812">Transmembrane</keyword>
<dbReference type="RefSeq" id="WP_135569087.1">
    <property type="nucleotide sequence ID" value="NZ_RQFN01000011.1"/>
</dbReference>
<accession>A0ABY2LXA5</accession>
<keyword evidence="3" id="KW-1185">Reference proteome</keyword>
<dbReference type="Proteomes" id="UP000297465">
    <property type="component" value="Unassembled WGS sequence"/>
</dbReference>
<dbReference type="InterPro" id="IPR059217">
    <property type="entry name" value="LA3751_2-like"/>
</dbReference>
<proteinExistence type="predicted"/>
<dbReference type="NCBIfam" id="NF047440">
    <property type="entry name" value="LA3751_2_3_fam"/>
    <property type="match status" value="1"/>
</dbReference>
<evidence type="ECO:0000256" key="1">
    <source>
        <dbReference type="SAM" id="Phobius"/>
    </source>
</evidence>
<feature type="transmembrane region" description="Helical" evidence="1">
    <location>
        <begin position="334"/>
        <end position="353"/>
    </location>
</feature>
<dbReference type="EMBL" id="RQFO01000004">
    <property type="protein sequence ID" value="TGL05485.1"/>
    <property type="molecule type" value="Genomic_DNA"/>
</dbReference>
<feature type="transmembrane region" description="Helical" evidence="1">
    <location>
        <begin position="172"/>
        <end position="189"/>
    </location>
</feature>
<gene>
    <name evidence="2" type="ORF">EHQ31_01840</name>
</gene>
<name>A0ABY2LXA5_9LEPT</name>
<feature type="transmembrane region" description="Helical" evidence="1">
    <location>
        <begin position="130"/>
        <end position="163"/>
    </location>
</feature>
<feature type="transmembrane region" description="Helical" evidence="1">
    <location>
        <begin position="365"/>
        <end position="382"/>
    </location>
</feature>
<feature type="transmembrane region" description="Helical" evidence="1">
    <location>
        <begin position="225"/>
        <end position="243"/>
    </location>
</feature>
<evidence type="ECO:0000313" key="2">
    <source>
        <dbReference type="EMBL" id="TGL05485.1"/>
    </source>
</evidence>
<feature type="transmembrane region" description="Helical" evidence="1">
    <location>
        <begin position="280"/>
        <end position="299"/>
    </location>
</feature>
<keyword evidence="1" id="KW-0472">Membrane</keyword>
<feature type="transmembrane region" description="Helical" evidence="1">
    <location>
        <begin position="311"/>
        <end position="328"/>
    </location>
</feature>
<protein>
    <recommendedName>
        <fullName evidence="4">Glycosyltransferase RgtA/B/C/D-like domain-containing protein</fullName>
    </recommendedName>
</protein>
<organism evidence="2 3">
    <name type="scientific">Leptospira montravelensis</name>
    <dbReference type="NCBI Taxonomy" id="2484961"/>
    <lineage>
        <taxon>Bacteria</taxon>
        <taxon>Pseudomonadati</taxon>
        <taxon>Spirochaetota</taxon>
        <taxon>Spirochaetia</taxon>
        <taxon>Leptospirales</taxon>
        <taxon>Leptospiraceae</taxon>
        <taxon>Leptospira</taxon>
    </lineage>
</organism>
<reference evidence="3" key="1">
    <citation type="journal article" date="2019" name="PLoS Negl. Trop. Dis.">
        <title>Revisiting the worldwide diversity of Leptospira species in the environment.</title>
        <authorList>
            <person name="Vincent A.T."/>
            <person name="Schiettekatte O."/>
            <person name="Bourhy P."/>
            <person name="Veyrier F.J."/>
            <person name="Picardeau M."/>
        </authorList>
    </citation>
    <scope>NUCLEOTIDE SEQUENCE [LARGE SCALE GENOMIC DNA]</scope>
    <source>
        <strain evidence="3">201800278</strain>
    </source>
</reference>
<evidence type="ECO:0000313" key="3">
    <source>
        <dbReference type="Proteomes" id="UP000297465"/>
    </source>
</evidence>
<feature type="transmembrane region" description="Helical" evidence="1">
    <location>
        <begin position="108"/>
        <end position="124"/>
    </location>
</feature>
<comment type="caution">
    <text evidence="2">The sequence shown here is derived from an EMBL/GenBank/DDBJ whole genome shotgun (WGS) entry which is preliminary data.</text>
</comment>
<keyword evidence="1" id="KW-1133">Transmembrane helix</keyword>
<sequence>MSKSLGKIVPFLFLVIALAIASFTRPNFSFASDSLTKVLQSVFWIENGFSDQGIYYPGKDIDPNYNFFYFKHSYNLQINKNGSLIAPFPFLNTILITPFVYLHWQSGIVYLGAFLFWLNSFLIYRITKRWWIFLVILFFTPLLQHYLAFSDIAFASIFLSFFLTTFFKKPDFSFLSAVSVLFAIFSLFLRTEVLLLYILLFMIQLYLLFRNKAKVKRYVGNVHRLYVISLILFVYVATNYLVYDSILGPRFDNNKTGIFRLELDVIQKWKSLLFWGNARLGLLGYSPWLIILCVLYFFFHPERKTSIEKKLFLIWLVLVVIVTFLSPNDSNIDWGTRYYTCFSIFPILLLSHFKWKRIVGIKKSILLFFLCIGLLYSAYINFKVWKEMKNISVQIGELVNNLGEDPADVYVVEDPAIANSLGILHIRSSIFYGNPTEVVSKLSDQLKGKRVRFLLFPMANLAKESDPFWKEISKDANCIFPPLNLKKISMFSALCKL</sequence>